<evidence type="ECO:0000313" key="3">
    <source>
        <dbReference type="EMBL" id="THH38094.1"/>
    </source>
</evidence>
<keyword evidence="4" id="KW-1185">Reference proteome</keyword>
<dbReference type="Gene3D" id="1.20.1270.180">
    <property type="match status" value="1"/>
</dbReference>
<dbReference type="Pfam" id="PF07007">
    <property type="entry name" value="LprI"/>
    <property type="match status" value="1"/>
</dbReference>
<evidence type="ECO:0000259" key="2">
    <source>
        <dbReference type="Pfam" id="PF07007"/>
    </source>
</evidence>
<protein>
    <submittedName>
        <fullName evidence="3">DUF1311 domain-containing protein</fullName>
    </submittedName>
</protein>
<evidence type="ECO:0000256" key="1">
    <source>
        <dbReference type="SAM" id="Coils"/>
    </source>
</evidence>
<dbReference type="RefSeq" id="WP_136460986.1">
    <property type="nucleotide sequence ID" value="NZ_SRKY01000001.1"/>
</dbReference>
<proteinExistence type="predicted"/>
<feature type="coiled-coil region" evidence="1">
    <location>
        <begin position="77"/>
        <end position="134"/>
    </location>
</feature>
<comment type="caution">
    <text evidence="3">The sequence shown here is derived from an EMBL/GenBank/DDBJ whole genome shotgun (WGS) entry which is preliminary data.</text>
</comment>
<dbReference type="InterPro" id="IPR009739">
    <property type="entry name" value="LprI-like_N"/>
</dbReference>
<name>A0A4S4NEX5_9RHOB</name>
<dbReference type="EMBL" id="SRKY01000001">
    <property type="protein sequence ID" value="THH38094.1"/>
    <property type="molecule type" value="Genomic_DNA"/>
</dbReference>
<dbReference type="Proteomes" id="UP000306602">
    <property type="component" value="Unassembled WGS sequence"/>
</dbReference>
<keyword evidence="1" id="KW-0175">Coiled coil</keyword>
<gene>
    <name evidence="3" type="ORF">E4Z66_00515</name>
</gene>
<evidence type="ECO:0000313" key="4">
    <source>
        <dbReference type="Proteomes" id="UP000306602"/>
    </source>
</evidence>
<organism evidence="3 4">
    <name type="scientific">Aliishimia ponticola</name>
    <dbReference type="NCBI Taxonomy" id="2499833"/>
    <lineage>
        <taxon>Bacteria</taxon>
        <taxon>Pseudomonadati</taxon>
        <taxon>Pseudomonadota</taxon>
        <taxon>Alphaproteobacteria</taxon>
        <taxon>Rhodobacterales</taxon>
        <taxon>Paracoccaceae</taxon>
        <taxon>Aliishimia</taxon>
    </lineage>
</organism>
<reference evidence="3 4" key="1">
    <citation type="submission" date="2019-04" db="EMBL/GenBank/DDBJ databases">
        <title>Shimia ponticola sp. nov., isolated from seawater.</title>
        <authorList>
            <person name="Kim Y.-O."/>
            <person name="Yoon J.-H."/>
        </authorList>
    </citation>
    <scope>NUCLEOTIDE SEQUENCE [LARGE SCALE GENOMIC DNA]</scope>
    <source>
        <strain evidence="3 4">MYP11</strain>
    </source>
</reference>
<dbReference type="AlphaFoldDB" id="A0A4S4NEX5"/>
<sequence>MEISYLLTFFGGVAADIARKVFIPQTEEWLESILPHKRKARNAKRNMLQLEVREKLEKMGKDPSLARHVEDDAEEFLRRLDERHEAQREALVELEADRLLQNATTQVEMNMASGERLQEADENLATAIERLKRKGGLSENAIAALDNAQKAWEEFRAAQGEFEGLAMAEGGSMQPMVHALAMADMTVDRTLNIAAMRKGLSER</sequence>
<dbReference type="OrthoDB" id="7838833at2"/>
<accession>A0A4S4NEX5</accession>
<feature type="domain" description="Lysozyme inhibitor LprI-like N-terminal" evidence="2">
    <location>
        <begin position="101"/>
        <end position="190"/>
    </location>
</feature>